<dbReference type="GO" id="GO:0004780">
    <property type="term" value="F:sulfate adenylyltransferase (ADP) activity"/>
    <property type="evidence" value="ECO:0007669"/>
    <property type="project" value="UniProtKB-EC"/>
</dbReference>
<feature type="binding site" evidence="15">
    <location>
        <begin position="92"/>
        <end position="93"/>
    </location>
    <ligand>
        <name>substrate</name>
    </ligand>
</feature>
<keyword evidence="9" id="KW-0067">ATP-binding</keyword>
<dbReference type="FunFam" id="3.30.428.70:FF:000001">
    <property type="entry name" value="APA1p AP4A phosphorylase"/>
    <property type="match status" value="1"/>
</dbReference>
<dbReference type="Pfam" id="PF09830">
    <property type="entry name" value="ATP_transf"/>
    <property type="match status" value="1"/>
</dbReference>
<dbReference type="SUPFAM" id="SSF54197">
    <property type="entry name" value="HIT-like"/>
    <property type="match status" value="1"/>
</dbReference>
<organism evidence="18 19">
    <name type="scientific">Naumovozyma castellii</name>
    <name type="common">Yeast</name>
    <name type="synonym">Saccharomyces castellii</name>
    <dbReference type="NCBI Taxonomy" id="27288"/>
    <lineage>
        <taxon>Eukaryota</taxon>
        <taxon>Fungi</taxon>
        <taxon>Dikarya</taxon>
        <taxon>Ascomycota</taxon>
        <taxon>Saccharomycotina</taxon>
        <taxon>Saccharomycetes</taxon>
        <taxon>Saccharomycetales</taxon>
        <taxon>Saccharomycetaceae</taxon>
        <taxon>Naumovozyma</taxon>
    </lineage>
</organism>
<evidence type="ECO:0000313" key="19">
    <source>
        <dbReference type="Proteomes" id="UP000001640"/>
    </source>
</evidence>
<evidence type="ECO:0000256" key="7">
    <source>
        <dbReference type="ARBA" id="ARBA00022741"/>
    </source>
</evidence>
<dbReference type="Pfam" id="PF19327">
    <property type="entry name" value="Ap4A_phos_N"/>
    <property type="match status" value="1"/>
</dbReference>
<dbReference type="GeneID" id="96900070"/>
<evidence type="ECO:0000256" key="5">
    <source>
        <dbReference type="ARBA" id="ARBA00022490"/>
    </source>
</evidence>
<dbReference type="AlphaFoldDB" id="G0V546"/>
<comment type="subunit">
    <text evidence="4">Monomer.</text>
</comment>
<dbReference type="PANTHER" id="PTHR38420:SF1">
    <property type="entry name" value="PUTATIVE (AFU_ORTHOLOGUE AFUA_5G14690)-RELATED"/>
    <property type="match status" value="1"/>
</dbReference>
<proteinExistence type="inferred from homology"/>
<protein>
    <submittedName>
        <fullName evidence="18">Uncharacterized protein</fullName>
    </submittedName>
</protein>
<dbReference type="Proteomes" id="UP000001640">
    <property type="component" value="Chromosome 1"/>
</dbReference>
<evidence type="ECO:0000256" key="10">
    <source>
        <dbReference type="ARBA" id="ARBA00023242"/>
    </source>
</evidence>
<evidence type="ECO:0000256" key="9">
    <source>
        <dbReference type="ARBA" id="ARBA00022840"/>
    </source>
</evidence>
<feature type="binding site" evidence="15">
    <location>
        <position position="286"/>
    </location>
    <ligand>
        <name>substrate</name>
    </ligand>
</feature>
<keyword evidence="19" id="KW-1185">Reference proteome</keyword>
<evidence type="ECO:0000256" key="11">
    <source>
        <dbReference type="ARBA" id="ARBA00050267"/>
    </source>
</evidence>
<evidence type="ECO:0000256" key="6">
    <source>
        <dbReference type="ARBA" id="ARBA00022679"/>
    </source>
</evidence>
<keyword evidence="8" id="KW-0378">Hydrolase</keyword>
<evidence type="ECO:0000313" key="18">
    <source>
        <dbReference type="EMBL" id="CCC66582.1"/>
    </source>
</evidence>
<feature type="domain" description="ATP adenylyltransferase C-terminal" evidence="16">
    <location>
        <begin position="194"/>
        <end position="315"/>
    </location>
</feature>
<comment type="similarity">
    <text evidence="13">Belongs to the ATP adenylyltransferase family.</text>
</comment>
<accession>G0V546</accession>
<evidence type="ECO:0000256" key="15">
    <source>
        <dbReference type="PIRSR" id="PIRSR000846-2"/>
    </source>
</evidence>
<dbReference type="HOGENOM" id="CLU_049915_1_0_1"/>
<dbReference type="EMBL" id="HE576752">
    <property type="protein sequence ID" value="CCC66582.1"/>
    <property type="molecule type" value="Genomic_DNA"/>
</dbReference>
<dbReference type="GO" id="GO:0009117">
    <property type="term" value="P:nucleotide metabolic process"/>
    <property type="evidence" value="ECO:0007669"/>
    <property type="project" value="InterPro"/>
</dbReference>
<dbReference type="PANTHER" id="PTHR38420">
    <property type="entry name" value="AP-4-A PHOSPHORYLASE II"/>
    <property type="match status" value="1"/>
</dbReference>
<dbReference type="OrthoDB" id="10267950at2759"/>
<dbReference type="GO" id="GO:0005634">
    <property type="term" value="C:nucleus"/>
    <property type="evidence" value="ECO:0007669"/>
    <property type="project" value="UniProtKB-SubCell"/>
</dbReference>
<keyword evidence="6" id="KW-0808">Transferase</keyword>
<keyword evidence="7" id="KW-0547">Nucleotide-binding</keyword>
<evidence type="ECO:0000256" key="14">
    <source>
        <dbReference type="PIRSR" id="PIRSR000846-1"/>
    </source>
</evidence>
<reference key="2">
    <citation type="submission" date="2011-08" db="EMBL/GenBank/DDBJ databases">
        <title>Genome sequence of Naumovozyma castellii.</title>
        <authorList>
            <person name="Gordon J.L."/>
            <person name="Armisen D."/>
            <person name="Proux-Wera E."/>
            <person name="OhEigeartaigh S.S."/>
            <person name="Byrne K.P."/>
            <person name="Wolfe K.H."/>
        </authorList>
    </citation>
    <scope>NUCLEOTIDE SEQUENCE</scope>
    <source>
        <strain>Type strain:CBS 4309</strain>
    </source>
</reference>
<dbReference type="GO" id="GO:0003877">
    <property type="term" value="F:ATP:ADP adenylyltransferase activity"/>
    <property type="evidence" value="ECO:0007669"/>
    <property type="project" value="UniProtKB-EC"/>
</dbReference>
<keyword evidence="10" id="KW-0539">Nucleus</keyword>
<feature type="domain" description="Ap4A phosphorylase 1/2 N-terminal" evidence="17">
    <location>
        <begin position="3"/>
        <end position="164"/>
    </location>
</feature>
<comment type="cofactor">
    <cofactor evidence="1">
        <name>a divalent metal cation</name>
        <dbReference type="ChEBI" id="CHEBI:60240"/>
    </cofactor>
</comment>
<dbReference type="PIRSF" id="PIRSF000846">
    <property type="entry name" value="ATP_adenylyltr"/>
    <property type="match status" value="1"/>
</dbReference>
<evidence type="ECO:0000259" key="16">
    <source>
        <dbReference type="Pfam" id="PF09830"/>
    </source>
</evidence>
<dbReference type="InParanoid" id="G0V546"/>
<dbReference type="eggNOG" id="ENOG502QRAQ">
    <property type="taxonomic scope" value="Eukaryota"/>
</dbReference>
<evidence type="ECO:0000256" key="4">
    <source>
        <dbReference type="ARBA" id="ARBA00011245"/>
    </source>
</evidence>
<evidence type="ECO:0000256" key="1">
    <source>
        <dbReference type="ARBA" id="ARBA00001968"/>
    </source>
</evidence>
<feature type="binding site" evidence="15">
    <location>
        <position position="144"/>
    </location>
    <ligand>
        <name>substrate</name>
    </ligand>
</feature>
<feature type="binding site" evidence="15">
    <location>
        <position position="159"/>
    </location>
    <ligand>
        <name>substrate</name>
    </ligand>
</feature>
<comment type="catalytic activity">
    <reaction evidence="12">
        <text>sulfate + ADP + H(+) = adenosine 5'-phosphosulfate + phosphate</text>
        <dbReference type="Rhea" id="RHEA:16529"/>
        <dbReference type="ChEBI" id="CHEBI:15378"/>
        <dbReference type="ChEBI" id="CHEBI:16189"/>
        <dbReference type="ChEBI" id="CHEBI:43474"/>
        <dbReference type="ChEBI" id="CHEBI:58243"/>
        <dbReference type="ChEBI" id="CHEBI:456216"/>
        <dbReference type="EC" id="2.7.7.5"/>
    </reaction>
</comment>
<dbReference type="GO" id="GO:0009164">
    <property type="term" value="P:nucleoside catabolic process"/>
    <property type="evidence" value="ECO:0007669"/>
    <property type="project" value="EnsemblFungi"/>
</dbReference>
<evidence type="ECO:0000256" key="8">
    <source>
        <dbReference type="ARBA" id="ARBA00022801"/>
    </source>
</evidence>
<feature type="binding site" evidence="15">
    <location>
        <begin position="150"/>
        <end position="153"/>
    </location>
    <ligand>
        <name>substrate</name>
    </ligand>
</feature>
<comment type="subcellular location">
    <subcellularLocation>
        <location evidence="3">Cytoplasm</location>
    </subcellularLocation>
    <subcellularLocation>
        <location evidence="2">Nucleus</location>
    </subcellularLocation>
</comment>
<dbReference type="InterPro" id="IPR036265">
    <property type="entry name" value="HIT-like_sf"/>
</dbReference>
<keyword evidence="5" id="KW-0963">Cytoplasm</keyword>
<dbReference type="KEGG" id="ncs:NCAS_0A00210"/>
<dbReference type="Gene3D" id="3.30.428.70">
    <property type="match status" value="1"/>
</dbReference>
<dbReference type="RefSeq" id="XP_003672972.1">
    <property type="nucleotide sequence ID" value="XM_003672924.1"/>
</dbReference>
<feature type="binding site" evidence="15">
    <location>
        <position position="53"/>
    </location>
    <ligand>
        <name>substrate</name>
    </ligand>
</feature>
<dbReference type="InterPro" id="IPR043171">
    <property type="entry name" value="Ap4A_phos1/2-like"/>
</dbReference>
<dbReference type="FunCoup" id="G0V546">
    <property type="interactions" value="118"/>
</dbReference>
<comment type="catalytic activity">
    <reaction evidence="11">
        <text>ADP + ATP + H(+) = P(1),P(4)-bis(5'-adenosyl) tetraphosphate + phosphate</text>
        <dbReference type="Rhea" id="RHEA:16577"/>
        <dbReference type="ChEBI" id="CHEBI:15378"/>
        <dbReference type="ChEBI" id="CHEBI:30616"/>
        <dbReference type="ChEBI" id="CHEBI:43474"/>
        <dbReference type="ChEBI" id="CHEBI:58141"/>
        <dbReference type="ChEBI" id="CHEBI:456216"/>
        <dbReference type="EC" id="2.7.7.53"/>
    </reaction>
</comment>
<feature type="binding site" evidence="15">
    <location>
        <begin position="279"/>
        <end position="281"/>
    </location>
    <ligand>
        <name>substrate</name>
    </ligand>
</feature>
<evidence type="ECO:0000259" key="17">
    <source>
        <dbReference type="Pfam" id="PF19327"/>
    </source>
</evidence>
<dbReference type="InterPro" id="IPR045759">
    <property type="entry name" value="Ap4A_phos1/2_N"/>
</dbReference>
<evidence type="ECO:0000256" key="3">
    <source>
        <dbReference type="ARBA" id="ARBA00004496"/>
    </source>
</evidence>
<evidence type="ECO:0000256" key="13">
    <source>
        <dbReference type="ARBA" id="ARBA00061129"/>
    </source>
</evidence>
<dbReference type="GO" id="GO:0005737">
    <property type="term" value="C:cytoplasm"/>
    <property type="evidence" value="ECO:0007669"/>
    <property type="project" value="UniProtKB-SubCell"/>
</dbReference>
<dbReference type="STRING" id="1064592.G0V546"/>
<gene>
    <name evidence="18" type="primary">NCAS0A00210</name>
    <name evidence="18" type="ordered locus">NCAS_0A00210</name>
</gene>
<feature type="binding site" evidence="15">
    <location>
        <position position="290"/>
    </location>
    <ligand>
        <name>substrate</name>
    </ligand>
</feature>
<name>G0V546_NAUCA</name>
<dbReference type="InterPro" id="IPR009163">
    <property type="entry name" value="Ap4A_phos1/2"/>
</dbReference>
<dbReference type="GO" id="GO:0005524">
    <property type="term" value="F:ATP binding"/>
    <property type="evidence" value="ECO:0007669"/>
    <property type="project" value="UniProtKB-KW"/>
</dbReference>
<reference evidence="19" key="1">
    <citation type="journal article" date="2011" name="Proc. Natl. Acad. Sci. U.S.A.">
        <title>Evolutionary erosion of yeast sex chromosomes by mating-type switching accidents.</title>
        <authorList>
            <person name="Gordon J.L."/>
            <person name="Armisen D."/>
            <person name="Proux-Wera E."/>
            <person name="Oheigeartaigh S.S."/>
            <person name="Byrne K.P."/>
            <person name="Wolfe K.H."/>
        </authorList>
    </citation>
    <scope>NUCLEOTIDE SEQUENCE [LARGE SCALE GENOMIC DNA]</scope>
    <source>
        <strain evidence="19">ATCC 76901 / BCRC 22586 / CBS 4309 / NBRC 1992 / NRRL Y-12630</strain>
    </source>
</reference>
<dbReference type="GO" id="GO:0008796">
    <property type="term" value="F:bis(5'-nucleosyl)-tetraphosphatase activity"/>
    <property type="evidence" value="ECO:0007669"/>
    <property type="project" value="EnsemblFungi"/>
</dbReference>
<evidence type="ECO:0000256" key="2">
    <source>
        <dbReference type="ARBA" id="ARBA00004123"/>
    </source>
</evidence>
<dbReference type="InterPro" id="IPR019200">
    <property type="entry name" value="ATP_adenylylTrfase_C"/>
</dbReference>
<feature type="active site" description="Nucleophile" evidence="14">
    <location>
        <position position="157"/>
    </location>
</feature>
<evidence type="ECO:0000256" key="12">
    <source>
        <dbReference type="ARBA" id="ARBA00050541"/>
    </source>
</evidence>
<sequence>MIPKNVDELVHAKYEEALANGSLKLTESTSKKVKDTKSGMQYLIHYAPALAAKDSSSTKDQSNNEDPFAHPVPELTVLDDLNGTGSYQLLLNKFPVVPEHVLLVTKQFESQSDALSPEDLVATYQLLCKMDDEDENKRHMAFYNSGPASGSSQDHKHLQLFQLPSNFIPLQDKICSGKEHFLPGFNAEPLQDAKVSFAHFVLPLPESSDEVDEDLLAMCYISLLQRALTFFQDWTNERPDLKKSYNVLLTKNWICVVPRSKSVAEIEDEDTETMHLGINATGYAGMILAKDEAIYNKIVGEPRVIDQALLNCGFPNTSGQKPTEYHY</sequence>
<dbReference type="OMA" id="GLWFFNS"/>